<dbReference type="STRING" id="1841610.A6X21_16175"/>
<dbReference type="Gene3D" id="3.80.10.10">
    <property type="entry name" value="Ribonuclease Inhibitor"/>
    <property type="match status" value="1"/>
</dbReference>
<dbReference type="SUPFAM" id="SSF52047">
    <property type="entry name" value="RNI-like"/>
    <property type="match status" value="1"/>
</dbReference>
<dbReference type="EMBL" id="LYDR01000027">
    <property type="protein sequence ID" value="ODA36344.1"/>
    <property type="molecule type" value="Genomic_DNA"/>
</dbReference>
<evidence type="ECO:0000313" key="1">
    <source>
        <dbReference type="EMBL" id="ODA36344.1"/>
    </source>
</evidence>
<keyword evidence="2" id="KW-1185">Reference proteome</keyword>
<organism evidence="1 2">
    <name type="scientific">Planctopirus hydrillae</name>
    <dbReference type="NCBI Taxonomy" id="1841610"/>
    <lineage>
        <taxon>Bacteria</taxon>
        <taxon>Pseudomonadati</taxon>
        <taxon>Planctomycetota</taxon>
        <taxon>Planctomycetia</taxon>
        <taxon>Planctomycetales</taxon>
        <taxon>Planctomycetaceae</taxon>
        <taxon>Planctopirus</taxon>
    </lineage>
</organism>
<evidence type="ECO:0000313" key="2">
    <source>
        <dbReference type="Proteomes" id="UP000094828"/>
    </source>
</evidence>
<sequence length="201" mass="22168">MKNAGIRTELDYSGVSQKLGIPESFLESFDTKVGWPYWGEVEWILLGDVDFDAVSAACRLGTVKRFSSYEACVDDERIFILLSDNPCIKQVTACASSDLPLDSSLSRFSNCRNLAWLSIIGGRMSDTGVLALSKSQSIMRLSLHGKSVTDASVPSICRMKSLRTLELMDNIGITEEGVSRILLERSDILIVYQGKWLSGTN</sequence>
<name>A0A1C3ET14_9PLAN</name>
<reference evidence="1 2" key="1">
    <citation type="submission" date="2016-05" db="EMBL/GenBank/DDBJ databases">
        <title>Genomic and physiological characterization of Planctopirus sp. isolated from fresh water lake.</title>
        <authorList>
            <person name="Subhash Y."/>
            <person name="Ramana C."/>
        </authorList>
    </citation>
    <scope>NUCLEOTIDE SEQUENCE [LARGE SCALE GENOMIC DNA]</scope>
    <source>
        <strain evidence="1 2">JC280</strain>
    </source>
</reference>
<dbReference type="InterPro" id="IPR032675">
    <property type="entry name" value="LRR_dom_sf"/>
</dbReference>
<protein>
    <submittedName>
        <fullName evidence="1">Uncharacterized protein</fullName>
    </submittedName>
</protein>
<gene>
    <name evidence="1" type="ORF">A6X21_16175</name>
</gene>
<dbReference type="Proteomes" id="UP000094828">
    <property type="component" value="Unassembled WGS sequence"/>
</dbReference>
<accession>A0A1C3ET14</accession>
<dbReference type="AlphaFoldDB" id="A0A1C3ET14"/>
<comment type="caution">
    <text evidence="1">The sequence shown here is derived from an EMBL/GenBank/DDBJ whole genome shotgun (WGS) entry which is preliminary data.</text>
</comment>
<proteinExistence type="predicted"/>